<dbReference type="PIRSF" id="PIRSF016636">
    <property type="entry name" value="AlgI_DltB"/>
    <property type="match status" value="1"/>
</dbReference>
<keyword evidence="6 11" id="KW-0812">Transmembrane</keyword>
<proteinExistence type="inferred from homology"/>
<dbReference type="Pfam" id="PF03062">
    <property type="entry name" value="MBOAT"/>
    <property type="match status" value="1"/>
</dbReference>
<evidence type="ECO:0000313" key="14">
    <source>
        <dbReference type="Proteomes" id="UP000011866"/>
    </source>
</evidence>
<dbReference type="InterPro" id="IPR024194">
    <property type="entry name" value="Ac/AlaTfrase_AlgI/DltB"/>
</dbReference>
<reference evidence="13 14" key="1">
    <citation type="journal article" date="2013" name="Genome Announc.">
        <title>Genome Sequence of Thalassolituus oleivorans MIL-1 (DSM 14913T).</title>
        <authorList>
            <person name="Golyshin P.N."/>
            <person name="Werner J."/>
            <person name="Chernikova T.N."/>
            <person name="Tran H."/>
            <person name="Ferrer M."/>
            <person name="Yakimov M.M."/>
            <person name="Teeling H."/>
            <person name="Golyshina O.V."/>
        </authorList>
    </citation>
    <scope>NUCLEOTIDE SEQUENCE [LARGE SCALE GENOMIC DNA]</scope>
    <source>
        <strain evidence="13 14">MIL-1</strain>
    </source>
</reference>
<keyword evidence="11" id="KW-0997">Cell inner membrane</keyword>
<protein>
    <recommendedName>
        <fullName evidence="11">Probable alginate O-acetylase</fullName>
        <ecNumber evidence="11">2.3.1.-</ecNumber>
    </recommendedName>
</protein>
<dbReference type="HOGENOM" id="CLU_025255_1_0_6"/>
<name>M5DWY9_9GAMM</name>
<dbReference type="PANTHER" id="PTHR13285:SF23">
    <property type="entry name" value="TEICHOIC ACID D-ALANYLTRANSFERASE"/>
    <property type="match status" value="1"/>
</dbReference>
<dbReference type="GO" id="GO:0042121">
    <property type="term" value="P:alginic acid biosynthetic process"/>
    <property type="evidence" value="ECO:0007669"/>
    <property type="project" value="UniProtKB-UniRule"/>
</dbReference>
<dbReference type="PANTHER" id="PTHR13285">
    <property type="entry name" value="ACYLTRANSFERASE"/>
    <property type="match status" value="1"/>
</dbReference>
<comment type="pathway">
    <text evidence="2 11">Glycan biosynthesis; alginate biosynthesis.</text>
</comment>
<evidence type="ECO:0000256" key="7">
    <source>
        <dbReference type="ARBA" id="ARBA00022841"/>
    </source>
</evidence>
<evidence type="ECO:0000256" key="4">
    <source>
        <dbReference type="ARBA" id="ARBA00022475"/>
    </source>
</evidence>
<dbReference type="PIRSF" id="PIRSF500217">
    <property type="entry name" value="AlgI"/>
    <property type="match status" value="1"/>
</dbReference>
<gene>
    <name evidence="13" type="ORF">TOL_3588</name>
</gene>
<keyword evidence="8 12" id="KW-1133">Transmembrane helix</keyword>
<dbReference type="GO" id="GO:0005886">
    <property type="term" value="C:plasma membrane"/>
    <property type="evidence" value="ECO:0007669"/>
    <property type="project" value="UniProtKB-SubCell"/>
</dbReference>
<keyword evidence="5 11" id="KW-0808">Transferase</keyword>
<dbReference type="AlphaFoldDB" id="M5DWY9"/>
<evidence type="ECO:0000256" key="8">
    <source>
        <dbReference type="ARBA" id="ARBA00022989"/>
    </source>
</evidence>
<dbReference type="GO" id="GO:0016746">
    <property type="term" value="F:acyltransferase activity"/>
    <property type="evidence" value="ECO:0007669"/>
    <property type="project" value="UniProtKB-KW"/>
</dbReference>
<keyword evidence="14" id="KW-1185">Reference proteome</keyword>
<feature type="transmembrane region" description="Helical" evidence="12">
    <location>
        <begin position="226"/>
        <end position="247"/>
    </location>
</feature>
<feature type="transmembrane region" description="Helical" evidence="12">
    <location>
        <begin position="178"/>
        <end position="206"/>
    </location>
</feature>
<evidence type="ECO:0000256" key="9">
    <source>
        <dbReference type="ARBA" id="ARBA00023136"/>
    </source>
</evidence>
<keyword evidence="10 11" id="KW-0012">Acyltransferase</keyword>
<dbReference type="InterPro" id="IPR051085">
    <property type="entry name" value="MB_O-acyltransferase"/>
</dbReference>
<dbReference type="UniPathway" id="UPA00286"/>
<dbReference type="EC" id="2.3.1.-" evidence="11"/>
<organism evidence="13 14">
    <name type="scientific">Thalassolituus oleivorans MIL-1</name>
    <dbReference type="NCBI Taxonomy" id="1298593"/>
    <lineage>
        <taxon>Bacteria</taxon>
        <taxon>Pseudomonadati</taxon>
        <taxon>Pseudomonadota</taxon>
        <taxon>Gammaproteobacteria</taxon>
        <taxon>Oceanospirillales</taxon>
        <taxon>Oceanospirillaceae</taxon>
        <taxon>Thalassolituus</taxon>
    </lineage>
</organism>
<evidence type="ECO:0000256" key="6">
    <source>
        <dbReference type="ARBA" id="ARBA00022692"/>
    </source>
</evidence>
<evidence type="ECO:0000256" key="12">
    <source>
        <dbReference type="SAM" id="Phobius"/>
    </source>
</evidence>
<dbReference type="EMBL" id="HF680312">
    <property type="protein sequence ID" value="CCU73973.1"/>
    <property type="molecule type" value="Genomic_DNA"/>
</dbReference>
<dbReference type="KEGG" id="tol:TOL_3588"/>
<evidence type="ECO:0000256" key="2">
    <source>
        <dbReference type="ARBA" id="ARBA00005182"/>
    </source>
</evidence>
<dbReference type="PATRIC" id="fig|1298593.3.peg.3469"/>
<feature type="transmembrane region" description="Helical" evidence="12">
    <location>
        <begin position="111"/>
        <end position="129"/>
    </location>
</feature>
<evidence type="ECO:0000256" key="11">
    <source>
        <dbReference type="PIRNR" id="PIRNR016636"/>
    </source>
</evidence>
<dbReference type="eggNOG" id="COG1696">
    <property type="taxonomic scope" value="Bacteria"/>
</dbReference>
<keyword evidence="7 11" id="KW-0016">Alginate biosynthesis</keyword>
<accession>M5DWY9</accession>
<feature type="transmembrane region" description="Helical" evidence="12">
    <location>
        <begin position="268"/>
        <end position="288"/>
    </location>
</feature>
<evidence type="ECO:0000256" key="1">
    <source>
        <dbReference type="ARBA" id="ARBA00004651"/>
    </source>
</evidence>
<feature type="transmembrane region" description="Helical" evidence="12">
    <location>
        <begin position="308"/>
        <end position="327"/>
    </location>
</feature>
<evidence type="ECO:0000313" key="13">
    <source>
        <dbReference type="EMBL" id="CCU73973.1"/>
    </source>
</evidence>
<feature type="transmembrane region" description="Helical" evidence="12">
    <location>
        <begin position="49"/>
        <end position="69"/>
    </location>
</feature>
<dbReference type="Proteomes" id="UP000011866">
    <property type="component" value="Chromosome"/>
</dbReference>
<dbReference type="InterPro" id="IPR028362">
    <property type="entry name" value="AlgI"/>
</dbReference>
<sequence>MSYTIDVYRGDMKAHRGFLVFLATLSFFPQLVAGPILRAKEILPQLVNMRVPTALNIRIGLLLVLLGLLKKTTADLMAGPVGVAFNGQADVSTFETWIGLLAFSAQLYGDFSGYSDIAIGIALMLGVYIPMNFNLPYFSTSPVDFWRRWHISLSSWLRDYLYISLGGSRNGKRARNQFITMLLAGLWHGASWTFVVWGAYMGVIVVVTQWLNERPALAKWVNSKNWISLIIKIVVTHYLFVLSWPLFRGSSLEAAWTMIVDMHIPQETAVTAGAGIVMALVVAGLFLMHFVDALRIRYGDALANRQWFFWPLLVIGFTLFFTVGDFGHDFIYFQF</sequence>
<keyword evidence="4 11" id="KW-1003">Cell membrane</keyword>
<evidence type="ECO:0000256" key="10">
    <source>
        <dbReference type="ARBA" id="ARBA00023315"/>
    </source>
</evidence>
<dbReference type="InterPro" id="IPR004299">
    <property type="entry name" value="MBOAT_fam"/>
</dbReference>
<comment type="similarity">
    <text evidence="3 11">Belongs to the membrane-bound acyltransferase family.</text>
</comment>
<comment type="subcellular location">
    <subcellularLocation>
        <location evidence="11">Cell inner membrane</location>
    </subcellularLocation>
    <subcellularLocation>
        <location evidence="1">Cell membrane</location>
        <topology evidence="1">Multi-pass membrane protein</topology>
    </subcellularLocation>
</comment>
<keyword evidence="9 11" id="KW-0472">Membrane</keyword>
<evidence type="ECO:0000256" key="3">
    <source>
        <dbReference type="ARBA" id="ARBA00010323"/>
    </source>
</evidence>
<evidence type="ECO:0000256" key="5">
    <source>
        <dbReference type="ARBA" id="ARBA00022679"/>
    </source>
</evidence>